<dbReference type="AlphaFoldDB" id="A0A4S2CVE4"/>
<dbReference type="EMBL" id="SRYX01000048">
    <property type="protein sequence ID" value="TGY31983.1"/>
    <property type="molecule type" value="Genomic_DNA"/>
</dbReference>
<protein>
    <submittedName>
        <fullName evidence="1">Structural protein P5</fullName>
    </submittedName>
</protein>
<sequence length="136" mass="15380">MSTPRGIRNCNPLNIRRNSTQWQGLRSEQTDSAFFQFISMPYGYRAAIRTLVTYYNKYGIKTIRGIISRWAPPSENHTEEYINVVAERTGFSSDEEIDICNADDMIAIVAAMSFVENGVVADKSEIHQGYLLAFAS</sequence>
<name>A0A4S2CVE4_9BACE</name>
<dbReference type="Proteomes" id="UP000309566">
    <property type="component" value="Unassembled WGS sequence"/>
</dbReference>
<organism evidence="1 2">
    <name type="scientific">Bacteroides caecimuris</name>
    <dbReference type="NCBI Taxonomy" id="1796613"/>
    <lineage>
        <taxon>Bacteria</taxon>
        <taxon>Pseudomonadati</taxon>
        <taxon>Bacteroidota</taxon>
        <taxon>Bacteroidia</taxon>
        <taxon>Bacteroidales</taxon>
        <taxon>Bacteroidaceae</taxon>
        <taxon>Bacteroides</taxon>
    </lineage>
</organism>
<accession>A0A4S2CVE4</accession>
<dbReference type="RefSeq" id="WP_135999940.1">
    <property type="nucleotide sequence ID" value="NZ_CASUXM010000099.1"/>
</dbReference>
<proteinExistence type="predicted"/>
<evidence type="ECO:0000313" key="2">
    <source>
        <dbReference type="Proteomes" id="UP000309566"/>
    </source>
</evidence>
<comment type="caution">
    <text evidence="1">The sequence shown here is derived from an EMBL/GenBank/DDBJ whole genome shotgun (WGS) entry which is preliminary data.</text>
</comment>
<evidence type="ECO:0000313" key="1">
    <source>
        <dbReference type="EMBL" id="TGY31983.1"/>
    </source>
</evidence>
<reference evidence="1 2" key="1">
    <citation type="submission" date="2019-04" db="EMBL/GenBank/DDBJ databases">
        <title>Microbes associate with the intestines of laboratory mice.</title>
        <authorList>
            <person name="Navarre W."/>
            <person name="Wong E."/>
            <person name="Huang K."/>
            <person name="Tropini C."/>
            <person name="Ng K."/>
            <person name="Yu B."/>
        </authorList>
    </citation>
    <scope>NUCLEOTIDE SEQUENCE [LARGE SCALE GENOMIC DNA]</scope>
    <source>
        <strain evidence="1 2">NM63_1-25</strain>
    </source>
</reference>
<gene>
    <name evidence="1" type="ORF">E5353_12430</name>
</gene>